<dbReference type="InterPro" id="IPR003594">
    <property type="entry name" value="HATPase_dom"/>
</dbReference>
<evidence type="ECO:0000256" key="13">
    <source>
        <dbReference type="ARBA" id="ARBA00023136"/>
    </source>
</evidence>
<dbReference type="Pfam" id="PF02743">
    <property type="entry name" value="dCache_1"/>
    <property type="match status" value="1"/>
</dbReference>
<dbReference type="InterPro" id="IPR005467">
    <property type="entry name" value="His_kinase_dom"/>
</dbReference>
<dbReference type="PRINTS" id="PR00344">
    <property type="entry name" value="BCTRLSENSOR"/>
</dbReference>
<feature type="domain" description="Histidine kinase" evidence="15">
    <location>
        <begin position="362"/>
        <end position="580"/>
    </location>
</feature>
<dbReference type="CDD" id="cd00082">
    <property type="entry name" value="HisKA"/>
    <property type="match status" value="1"/>
</dbReference>
<evidence type="ECO:0000256" key="5">
    <source>
        <dbReference type="ARBA" id="ARBA00022553"/>
    </source>
</evidence>
<keyword evidence="9" id="KW-0418">Kinase</keyword>
<name>A0A4P8L1N2_9BACT</name>
<comment type="subcellular location">
    <subcellularLocation>
        <location evidence="2">Cell membrane</location>
        <topology evidence="2">Multi-pass membrane protein</topology>
    </subcellularLocation>
</comment>
<keyword evidence="7 14" id="KW-0812">Transmembrane</keyword>
<evidence type="ECO:0000256" key="14">
    <source>
        <dbReference type="SAM" id="Phobius"/>
    </source>
</evidence>
<evidence type="ECO:0000256" key="4">
    <source>
        <dbReference type="ARBA" id="ARBA00022475"/>
    </source>
</evidence>
<dbReference type="Gene3D" id="3.30.450.20">
    <property type="entry name" value="PAS domain"/>
    <property type="match status" value="1"/>
</dbReference>
<dbReference type="Pfam" id="PF02518">
    <property type="entry name" value="HATPase_c"/>
    <property type="match status" value="1"/>
</dbReference>
<dbReference type="PANTHER" id="PTHR43065">
    <property type="entry name" value="SENSOR HISTIDINE KINASE"/>
    <property type="match status" value="1"/>
</dbReference>
<keyword evidence="13 14" id="KW-0472">Membrane</keyword>
<dbReference type="SUPFAM" id="SSF55874">
    <property type="entry name" value="ATPase domain of HSP90 chaperone/DNA topoisomerase II/histidine kinase"/>
    <property type="match status" value="1"/>
</dbReference>
<dbReference type="GO" id="GO:0005886">
    <property type="term" value="C:plasma membrane"/>
    <property type="evidence" value="ECO:0007669"/>
    <property type="project" value="UniProtKB-SubCell"/>
</dbReference>
<dbReference type="Gene3D" id="3.30.565.10">
    <property type="entry name" value="Histidine kinase-like ATPase, C-terminal domain"/>
    <property type="match status" value="1"/>
</dbReference>
<feature type="transmembrane region" description="Helical" evidence="14">
    <location>
        <begin position="12"/>
        <end position="35"/>
    </location>
</feature>
<reference evidence="16 17" key="2">
    <citation type="submission" date="2019-05" db="EMBL/GenBank/DDBJ databases">
        <authorList>
            <person name="Suflita J.M."/>
            <person name="Marks C.R."/>
        </authorList>
    </citation>
    <scope>NUCLEOTIDE SEQUENCE [LARGE SCALE GENOMIC DNA]</scope>
    <source>
        <strain evidence="16 17">ALDC</strain>
    </source>
</reference>
<dbReference type="PANTHER" id="PTHR43065:SF46">
    <property type="entry name" value="C4-DICARBOXYLATE TRANSPORT SENSOR PROTEIN DCTB"/>
    <property type="match status" value="1"/>
</dbReference>
<dbReference type="GO" id="GO:0000155">
    <property type="term" value="F:phosphorelay sensor kinase activity"/>
    <property type="evidence" value="ECO:0007669"/>
    <property type="project" value="InterPro"/>
</dbReference>
<keyword evidence="17" id="KW-1185">Reference proteome</keyword>
<keyword evidence="6" id="KW-0808">Transferase</keyword>
<dbReference type="Pfam" id="PF00512">
    <property type="entry name" value="HisKA"/>
    <property type="match status" value="1"/>
</dbReference>
<evidence type="ECO:0000313" key="17">
    <source>
        <dbReference type="Proteomes" id="UP000298602"/>
    </source>
</evidence>
<dbReference type="Gene3D" id="1.10.287.130">
    <property type="match status" value="1"/>
</dbReference>
<evidence type="ECO:0000256" key="9">
    <source>
        <dbReference type="ARBA" id="ARBA00022777"/>
    </source>
</evidence>
<evidence type="ECO:0000256" key="11">
    <source>
        <dbReference type="ARBA" id="ARBA00022989"/>
    </source>
</evidence>
<accession>A0A4P8L1N2</accession>
<dbReference type="InterPro" id="IPR036890">
    <property type="entry name" value="HATPase_C_sf"/>
</dbReference>
<dbReference type="PROSITE" id="PS51257">
    <property type="entry name" value="PROKAR_LIPOPROTEIN"/>
    <property type="match status" value="1"/>
</dbReference>
<dbReference type="InterPro" id="IPR036097">
    <property type="entry name" value="HisK_dim/P_sf"/>
</dbReference>
<dbReference type="InterPro" id="IPR003661">
    <property type="entry name" value="HisK_dim/P_dom"/>
</dbReference>
<evidence type="ECO:0000256" key="8">
    <source>
        <dbReference type="ARBA" id="ARBA00022741"/>
    </source>
</evidence>
<dbReference type="OrthoDB" id="9777714at2"/>
<evidence type="ECO:0000256" key="7">
    <source>
        <dbReference type="ARBA" id="ARBA00022692"/>
    </source>
</evidence>
<keyword evidence="8" id="KW-0547">Nucleotide-binding</keyword>
<dbReference type="SUPFAM" id="SSF47384">
    <property type="entry name" value="Homodimeric domain of signal transducing histidine kinase"/>
    <property type="match status" value="1"/>
</dbReference>
<dbReference type="GO" id="GO:0005524">
    <property type="term" value="F:ATP binding"/>
    <property type="evidence" value="ECO:0007669"/>
    <property type="project" value="UniProtKB-KW"/>
</dbReference>
<feature type="transmembrane region" description="Helical" evidence="14">
    <location>
        <begin position="306"/>
        <end position="326"/>
    </location>
</feature>
<reference evidence="16 17" key="1">
    <citation type="submission" date="2019-05" db="EMBL/GenBank/DDBJ databases">
        <title>The Complete Genome Sequence of the n-alkane-degrading Desulfoglaeba alkanexedens ALDC reveals multiple alkylsuccinate synthase gene clusters.</title>
        <authorList>
            <person name="Callaghan A.V."/>
            <person name="Davidova I.A."/>
            <person name="Duncan K.E."/>
            <person name="Morris B."/>
            <person name="McInerney M.J."/>
        </authorList>
    </citation>
    <scope>NUCLEOTIDE SEQUENCE [LARGE SCALE GENOMIC DNA]</scope>
    <source>
        <strain evidence="16 17">ALDC</strain>
    </source>
</reference>
<dbReference type="SMART" id="SM00387">
    <property type="entry name" value="HATPase_c"/>
    <property type="match status" value="1"/>
</dbReference>
<proteinExistence type="predicted"/>
<dbReference type="InterPro" id="IPR033479">
    <property type="entry name" value="dCache_1"/>
</dbReference>
<dbReference type="RefSeq" id="WP_137423484.1">
    <property type="nucleotide sequence ID" value="NZ_CP040098.1"/>
</dbReference>
<evidence type="ECO:0000256" key="12">
    <source>
        <dbReference type="ARBA" id="ARBA00023012"/>
    </source>
</evidence>
<organism evidence="16 17">
    <name type="scientific">Desulfoglaeba alkanexedens ALDC</name>
    <dbReference type="NCBI Taxonomy" id="980445"/>
    <lineage>
        <taxon>Bacteria</taxon>
        <taxon>Pseudomonadati</taxon>
        <taxon>Thermodesulfobacteriota</taxon>
        <taxon>Syntrophobacteria</taxon>
        <taxon>Syntrophobacterales</taxon>
        <taxon>Syntrophobacteraceae</taxon>
        <taxon>Desulfoglaeba</taxon>
    </lineage>
</organism>
<dbReference type="AlphaFoldDB" id="A0A4P8L1N2"/>
<keyword evidence="4" id="KW-1003">Cell membrane</keyword>
<evidence type="ECO:0000259" key="15">
    <source>
        <dbReference type="PROSITE" id="PS50109"/>
    </source>
</evidence>
<keyword evidence="12" id="KW-0902">Two-component regulatory system</keyword>
<protein>
    <recommendedName>
        <fullName evidence="3">histidine kinase</fullName>
        <ecNumber evidence="3">2.7.13.3</ecNumber>
    </recommendedName>
</protein>
<sequence>MSEDKYYRSLTRSIVLIIIVVSCTPLLLIAAIAGYQFQTAYKHKVMDHLAALVERHRENIDSFLREKLADIRVIGSIYSPEQLSDERVLENLLQSLQEHHGGTFVDLGFVNEEGVQVAYAGPFKLRRVNYADAQWFLRAMSNPYTISDVFLGVRGLPHFIVAIRVGGDGASWILRSTIDFVHFNRLVENLRVGKTGHAVIINRDGELQTQSVDKPALLPEKFVELFEGRPEQTISLMPGEGLSAPPGYESFRLERHPDVKIFEDRNPTTHSETIYLATVLKNGDWILVFQQSVHDAFRDLYEARSITVGLIILSACMIGGMAVYLARRTVKRIVQADREKEMMNEQIIEAGKLASVGELAAGIAHEINNPVAIMVEEAGWVEDLLEELRAESTETLEEVRRALTQIKTQGARCKEITHKLLSFARRTDPKVQVVSINELVQEVVGLSEQRARFANIRIRTHLTPELPPIAVSPSEMQQVLLNLINNAIDAMERKGGAIDITTRLEDGFLVVDVADTGEGIPKANLQRIFDPFFTTKPVGKGTGLGLSICYGIVKKMGGDITVNSAVGLGTTFHIHLPVAGGGSLAASEPDR</sequence>
<evidence type="ECO:0000256" key="3">
    <source>
        <dbReference type="ARBA" id="ARBA00012438"/>
    </source>
</evidence>
<keyword evidence="11 14" id="KW-1133">Transmembrane helix</keyword>
<evidence type="ECO:0000256" key="1">
    <source>
        <dbReference type="ARBA" id="ARBA00000085"/>
    </source>
</evidence>
<dbReference type="SMART" id="SM00388">
    <property type="entry name" value="HisKA"/>
    <property type="match status" value="1"/>
</dbReference>
<dbReference type="EC" id="2.7.13.3" evidence="3"/>
<comment type="catalytic activity">
    <reaction evidence="1">
        <text>ATP + protein L-histidine = ADP + protein N-phospho-L-histidine.</text>
        <dbReference type="EC" id="2.7.13.3"/>
    </reaction>
</comment>
<dbReference type="Proteomes" id="UP000298602">
    <property type="component" value="Chromosome"/>
</dbReference>
<keyword evidence="10" id="KW-0067">ATP-binding</keyword>
<evidence type="ECO:0000256" key="6">
    <source>
        <dbReference type="ARBA" id="ARBA00022679"/>
    </source>
</evidence>
<evidence type="ECO:0000313" key="16">
    <source>
        <dbReference type="EMBL" id="QCQ21513.1"/>
    </source>
</evidence>
<keyword evidence="5" id="KW-0597">Phosphoprotein</keyword>
<dbReference type="EMBL" id="CP040098">
    <property type="protein sequence ID" value="QCQ21513.1"/>
    <property type="molecule type" value="Genomic_DNA"/>
</dbReference>
<evidence type="ECO:0000256" key="10">
    <source>
        <dbReference type="ARBA" id="ARBA00022840"/>
    </source>
</evidence>
<dbReference type="KEGG" id="dax:FDQ92_04580"/>
<dbReference type="InterPro" id="IPR004358">
    <property type="entry name" value="Sig_transdc_His_kin-like_C"/>
</dbReference>
<evidence type="ECO:0000256" key="2">
    <source>
        <dbReference type="ARBA" id="ARBA00004651"/>
    </source>
</evidence>
<dbReference type="PROSITE" id="PS50109">
    <property type="entry name" value="HIS_KIN"/>
    <property type="match status" value="1"/>
</dbReference>
<gene>
    <name evidence="16" type="ORF">FDQ92_04580</name>
</gene>